<dbReference type="PANTHER" id="PTHR23053">
    <property type="entry name" value="DLEC1 DELETED IN LUNG AND ESOPHAGEAL CANCER 1"/>
    <property type="match status" value="1"/>
</dbReference>
<evidence type="ECO:0000313" key="2">
    <source>
        <dbReference type="Proteomes" id="UP000050795"/>
    </source>
</evidence>
<dbReference type="GO" id="GO:0003341">
    <property type="term" value="P:cilium movement"/>
    <property type="evidence" value="ECO:0007669"/>
    <property type="project" value="TreeGrafter"/>
</dbReference>
<dbReference type="WBParaSite" id="TREG1_109080.1">
    <property type="protein sequence ID" value="TREG1_109080.1"/>
    <property type="gene ID" value="TREG1_109080"/>
</dbReference>
<name>A0AA85IW40_TRIRE</name>
<reference evidence="2" key="1">
    <citation type="submission" date="2022-06" db="EMBL/GenBank/DDBJ databases">
        <authorList>
            <person name="Berger JAMES D."/>
            <person name="Berger JAMES D."/>
        </authorList>
    </citation>
    <scope>NUCLEOTIDE SEQUENCE [LARGE SCALE GENOMIC DNA]</scope>
</reference>
<evidence type="ECO:0000256" key="1">
    <source>
        <dbReference type="SAM" id="MobiDB-lite"/>
    </source>
</evidence>
<proteinExistence type="predicted"/>
<reference evidence="3" key="2">
    <citation type="submission" date="2023-11" db="UniProtKB">
        <authorList>
            <consortium name="WormBaseParasite"/>
        </authorList>
    </citation>
    <scope>IDENTIFICATION</scope>
</reference>
<feature type="region of interest" description="Disordered" evidence="1">
    <location>
        <begin position="779"/>
        <end position="799"/>
    </location>
</feature>
<dbReference type="GO" id="GO:1904158">
    <property type="term" value="P:axonemal central apparatus assembly"/>
    <property type="evidence" value="ECO:0007669"/>
    <property type="project" value="TreeGrafter"/>
</dbReference>
<dbReference type="Proteomes" id="UP000050795">
    <property type="component" value="Unassembled WGS sequence"/>
</dbReference>
<accession>A0AA85IW40</accession>
<protein>
    <recommendedName>
        <fullName evidence="4">MSP domain-containing protein</fullName>
    </recommendedName>
</protein>
<evidence type="ECO:0008006" key="4">
    <source>
        <dbReference type="Google" id="ProtNLM"/>
    </source>
</evidence>
<feature type="compositionally biased region" description="Low complexity" evidence="1">
    <location>
        <begin position="2756"/>
        <end position="2775"/>
    </location>
</feature>
<feature type="region of interest" description="Disordered" evidence="1">
    <location>
        <begin position="1000"/>
        <end position="1021"/>
    </location>
</feature>
<dbReference type="GO" id="GO:0005930">
    <property type="term" value="C:axoneme"/>
    <property type="evidence" value="ECO:0007669"/>
    <property type="project" value="TreeGrafter"/>
</dbReference>
<sequence length="2797" mass="312574">MADSGEMTSRKQKMSVTSGLRNSITSVISEQLSVNDEISSIESSQLLSGQPLNQFRWIVPAKGQVRLRIRFRCEQVGQYDQIFNFELLNTRRIYQLYCRGECTLPTISREPRLIYAKRKRTLNQGEIIHGTYLMSTSCFEFGPLLIEKSKERIQENCYPENITYFNLVNTSQMDTDIKLGFLYDINEDCYSVQPNQLSLQPNQSSTVKICAFPKLHKRYIDALVCSIKDNPEPIQLKLACDGVLPELELDKKAFNFEKVLLQRKEVRSIVLKNNTLLPAQWKLSGIEALGDEFSISQDAGIVEPKSECIVYAYFRAMKPVKSNQKKNLRLEVYDLENIAGLIQVETIQVIAEAYDVALDINFPKGSDGGIDFGLIKVGEEVKHAITLKNKGPYEIIVNFIFSKNAAMKMNYTEVFTMSPQRISLSPTDKSAQINLTCCAQTECILKEVELIKCQIVEPNAKGTPQLIASIPIKVSVRAVFSKFTISPAKDINFGSLILNNYKSRQLIIENNGDYEFRFSIIRMSRMFELMTAREAHMNKEIVGAGKHKIPYRKSKRSDPTMLSSPQARLQQGFFTLAPASGLIPPGNAQIITVDCMANSQDLCEEELTIEITDRDMNAYPHGIPYRLIAEGHLPSIETDNYSLIFEEHHVCKNLTILDLPDFSDKISSSGIYGIEENRFVYRNVLVGSRVGARFRIFNQSNVPADVTFEISYTGVMNSNQPSGRSSSRGSQTTSYEAFEVIPDKVRIEPHSSIYANVIFAPTAMQTYTANFHAYLENKSPTNPTVNSGRGSATSSSKRSTNTPVLTFELYGQGNLPQISILQPKLRNRAGQAMCIFKRMQVGRTSTQTLTLHNNGILNSRVNIDLVDPDGVFSLKPQLHNDALLFYNPIIKANEYNGGCEESNLTGNDELSVSKQSHLIGLLLRPDNQFSITIHYMPNKRNIKNFGQVHLSLVNNEYEDTLVELIGEALNDEVCLEDVPQLDYEKHVCIQNALRRVISASKPAPSSQSNLDDLDSDPGQDETQTALALRHNHLDFGDCGPNEAITRTITLTHCGKVKDTEPTSFRFTWPTNNPVLQFKPSEGHLHVNQSRRIEVTFKPSGTPITLKSQSVKCSLHRIIVSVPEGCSKPVDWDDTKQVIRWLDLPGERGNGVDSTSRSAATTTTTATTNSNKVINQQATAAAATTAASPHGSQELLAQFNLNYGSANEVIRRKHKVIEIEAEPNYEEILDQPDPKPLELFISGVADFTQHKCDVSRIDFKDTHIFEKRIYRFEFINSGLITLHFNWSIQMTSSTPDENSNNNNNNTSNEGCNEHWDISLVPFTVDPIQGDILPGKSKFIQVTFSPLLLGEFEAQLTGRIDNLLQQSTTSNRNRPILSQPVITITGKSENSILHFDLYDSDYLSGGRRNPELQELTGTPLGASLDPSTRVIEYSIVGLGVRKTRYFSVINTTKENFEFTIENADSISMKEPQSVKCLVDKGTIEAGKKINIGFEFIAYQLGLIESFWRFNVEKFGYSVPMLIVGETREPNIMFDQSHINFNAVLIGHKVSKNVLLINQEVPPPSSSLSTSDYAIMNVEEHSSDILEFEFLKSSLYSAGKQDSVTVEPMSGHISPGEKLPIQITFQALGEREVNINLQCRIKHRNLPLTLNIKAQGYTIHSSIWIDYSTNDSITNLPTTIEQVEIQPLWSPCLGVDITDLMNTCLDRIKRDRHIGSKLAELKFGELIPGECITRKLTIHNSGKFKIDFLCQFMPIPVDSDNKGEITSSNKKMNLINSMINGLSTDNGFQSPSLKITPNSGSLPPNGKFTCTIMFQPPKRLSLLGIQRLKLNNLLGLCLVVRDGPVYGIKLSGSTKRQTVQFSTTCINFGSQLLMQPGLKPSTRYLYIGNSDTNQEMSIECISQSSKIFTYTLAPTILPKKQQEDTNEQSRSVLCMPIEFYPYEDKLYTETMIFEINGCSQYSIELSGKGCKLNIEPIVHPLLLINKNKNGILKITQISESDHLTDNKRCVNLGHLKSGQMSRRYISLVNKSNASVCIHKIHLNQPTVVVTGNNDEKKSINIQLCNSIPVERQCSYTGPITEVATPLIIPPNGGEIMAMLSLTSDKRIPEFNEEVLCEISRVDQDNAVVLPKTEMLTTMSEASVGAETNTNMFLSIFSVHGAVNTYDIDFNIDSISFGSVVRGSQLAKRIVLINSGDYGAKFEWDKSTFTSDLLIEPMNGFIGPGLEVPFTLTLKPNKLTREIRMENVTCRIQGAGQKTITITGACVPPTIIKEAQQFTTTVRQSDTKKLQIANRSNTDWQIKPVISGEQWSGSKIFEIPAQQTGVYELNYKPVTMTTDGAKHKGTIFFPLPDGTGLLYNLLGISESPKSMMRINREIECKKLHTEIVQIPNWLNNLQRFRVTKEILRPDKSDSSTTIQGLNYIDVPADSSKEYKLSIFTYREGLTLVKVTFTNDTTGEYQFFEINFKSVRSRSLDIIKMQTPVRKPTIYTLTLENPLPIPVNFQLNTNIPEVQCPSQLQIPANCEGNVTLEYLPIKVGQSTGKFEATCNELGLFSYELDLQATPSGFESTLHFRTNIGQRHCQMVKFTNMTKNKTEFIANIDHCDFHCEKQVSVAAGVDATLEVIFEPTSIGSGVATLTITSTHAGEYNFLLKGTALPPQPQGPIMIKAGETKHIVFRNVFPTPILYSFQVDNTVFNLPKQSEIIRPNKEFRIPIGLDDNVTRSPVTGKLVVTAVRAQSSARITRKGQTTGTAVDGAYSSSPSSTSSPQQQQQTASSPDIRSTEKGEGFQWVYYLRGVMS</sequence>
<keyword evidence="2" id="KW-1185">Reference proteome</keyword>
<dbReference type="PANTHER" id="PTHR23053:SF0">
    <property type="entry name" value="HYDROCEPHALUS-INDUCING PROTEIN HOMOLOG"/>
    <property type="match status" value="1"/>
</dbReference>
<dbReference type="InterPro" id="IPR013783">
    <property type="entry name" value="Ig-like_fold"/>
</dbReference>
<dbReference type="Gene3D" id="2.60.40.10">
    <property type="entry name" value="Immunoglobulins"/>
    <property type="match status" value="11"/>
</dbReference>
<feature type="compositionally biased region" description="Polar residues" evidence="1">
    <location>
        <begin position="2740"/>
        <end position="2749"/>
    </location>
</feature>
<feature type="region of interest" description="Disordered" evidence="1">
    <location>
        <begin position="2740"/>
        <end position="2780"/>
    </location>
</feature>
<organism evidence="2 3">
    <name type="scientific">Trichobilharzia regenti</name>
    <name type="common">Nasal bird schistosome</name>
    <dbReference type="NCBI Taxonomy" id="157069"/>
    <lineage>
        <taxon>Eukaryota</taxon>
        <taxon>Metazoa</taxon>
        <taxon>Spiralia</taxon>
        <taxon>Lophotrochozoa</taxon>
        <taxon>Platyhelminthes</taxon>
        <taxon>Trematoda</taxon>
        <taxon>Digenea</taxon>
        <taxon>Strigeidida</taxon>
        <taxon>Schistosomatoidea</taxon>
        <taxon>Schistosomatidae</taxon>
        <taxon>Trichobilharzia</taxon>
    </lineage>
</organism>
<evidence type="ECO:0000313" key="3">
    <source>
        <dbReference type="WBParaSite" id="TREG1_109080.1"/>
    </source>
</evidence>
<dbReference type="InterPro" id="IPR033305">
    <property type="entry name" value="Hydin-like"/>
</dbReference>